<gene>
    <name evidence="8" type="ORF">UV11_C0001G0030</name>
</gene>
<comment type="caution">
    <text evidence="8">The sequence shown here is derived from an EMBL/GenBank/DDBJ whole genome shotgun (WGS) entry which is preliminary data.</text>
</comment>
<feature type="domain" description="PPIase FKBP-type" evidence="7">
    <location>
        <begin position="82"/>
        <end position="170"/>
    </location>
</feature>
<dbReference type="InterPro" id="IPR001179">
    <property type="entry name" value="PPIase_FKBP_dom"/>
</dbReference>
<organism evidence="8 9">
    <name type="scientific">Candidatus Giovannonibacteria bacterium GW2011_GWF2_42_19</name>
    <dbReference type="NCBI Taxonomy" id="1618659"/>
    <lineage>
        <taxon>Bacteria</taxon>
        <taxon>Candidatus Giovannoniibacteriota</taxon>
    </lineage>
</organism>
<sequence length="172" mass="18295">MNKKFEILGAIAFVLLAALAFKYLARTPELLIGGADDQTQNGDSEGSGIKVETSPVAAEIGKNENMKIETLKQGNGTEVKNGDMVEVHYVGTLADGKKFDSSRDRGAPFTFTLGASEVIKGWDQGVLGMKIGEIRKFVIPPDLAYGSGGIPGAIPPNATLTFEVELLKINPQ</sequence>
<dbReference type="Proteomes" id="UP000034036">
    <property type="component" value="Unassembled WGS sequence"/>
</dbReference>
<evidence type="ECO:0000256" key="1">
    <source>
        <dbReference type="ARBA" id="ARBA00000971"/>
    </source>
</evidence>
<dbReference type="InterPro" id="IPR046357">
    <property type="entry name" value="PPIase_dom_sf"/>
</dbReference>
<evidence type="ECO:0000256" key="2">
    <source>
        <dbReference type="ARBA" id="ARBA00006577"/>
    </source>
</evidence>
<dbReference type="FunFam" id="3.10.50.40:FF:000006">
    <property type="entry name" value="Peptidyl-prolyl cis-trans isomerase"/>
    <property type="match status" value="1"/>
</dbReference>
<name>A0A0G0ZJL2_9BACT</name>
<protein>
    <recommendedName>
        <fullName evidence="6">Peptidyl-prolyl cis-trans isomerase</fullName>
        <ecNumber evidence="6">5.2.1.8</ecNumber>
    </recommendedName>
</protein>
<evidence type="ECO:0000259" key="7">
    <source>
        <dbReference type="PROSITE" id="PS50059"/>
    </source>
</evidence>
<proteinExistence type="inferred from homology"/>
<evidence type="ECO:0000256" key="6">
    <source>
        <dbReference type="RuleBase" id="RU003915"/>
    </source>
</evidence>
<dbReference type="AlphaFoldDB" id="A0A0G0ZJL2"/>
<dbReference type="STRING" id="1618659.UV11_C0001G0030"/>
<keyword evidence="4 5" id="KW-0413">Isomerase</keyword>
<dbReference type="PATRIC" id="fig|1618659.3.peg.35"/>
<reference evidence="8 9" key="1">
    <citation type="journal article" date="2015" name="Nature">
        <title>rRNA introns, odd ribosomes, and small enigmatic genomes across a large radiation of phyla.</title>
        <authorList>
            <person name="Brown C.T."/>
            <person name="Hug L.A."/>
            <person name="Thomas B.C."/>
            <person name="Sharon I."/>
            <person name="Castelle C.J."/>
            <person name="Singh A."/>
            <person name="Wilkins M.J."/>
            <person name="Williams K.H."/>
            <person name="Banfield J.F."/>
        </authorList>
    </citation>
    <scope>NUCLEOTIDE SEQUENCE [LARGE SCALE GENOMIC DNA]</scope>
</reference>
<evidence type="ECO:0000256" key="3">
    <source>
        <dbReference type="ARBA" id="ARBA00023110"/>
    </source>
</evidence>
<dbReference type="EMBL" id="LCDF01000001">
    <property type="protein sequence ID" value="KKS48935.1"/>
    <property type="molecule type" value="Genomic_DNA"/>
</dbReference>
<dbReference type="Gene3D" id="3.10.50.40">
    <property type="match status" value="1"/>
</dbReference>
<dbReference type="GO" id="GO:0003755">
    <property type="term" value="F:peptidyl-prolyl cis-trans isomerase activity"/>
    <property type="evidence" value="ECO:0007669"/>
    <property type="project" value="UniProtKB-UniRule"/>
</dbReference>
<comment type="similarity">
    <text evidence="2 6">Belongs to the FKBP-type PPIase family.</text>
</comment>
<comment type="catalytic activity">
    <reaction evidence="1 5 6">
        <text>[protein]-peptidylproline (omega=180) = [protein]-peptidylproline (omega=0)</text>
        <dbReference type="Rhea" id="RHEA:16237"/>
        <dbReference type="Rhea" id="RHEA-COMP:10747"/>
        <dbReference type="Rhea" id="RHEA-COMP:10748"/>
        <dbReference type="ChEBI" id="CHEBI:83833"/>
        <dbReference type="ChEBI" id="CHEBI:83834"/>
        <dbReference type="EC" id="5.2.1.8"/>
    </reaction>
</comment>
<dbReference type="Pfam" id="PF00254">
    <property type="entry name" value="FKBP_C"/>
    <property type="match status" value="1"/>
</dbReference>
<dbReference type="SUPFAM" id="SSF54534">
    <property type="entry name" value="FKBP-like"/>
    <property type="match status" value="1"/>
</dbReference>
<evidence type="ECO:0000313" key="9">
    <source>
        <dbReference type="Proteomes" id="UP000034036"/>
    </source>
</evidence>
<evidence type="ECO:0000256" key="5">
    <source>
        <dbReference type="PROSITE-ProRule" id="PRU00277"/>
    </source>
</evidence>
<dbReference type="PANTHER" id="PTHR43811">
    <property type="entry name" value="FKBP-TYPE PEPTIDYL-PROLYL CIS-TRANS ISOMERASE FKPA"/>
    <property type="match status" value="1"/>
</dbReference>
<evidence type="ECO:0000256" key="4">
    <source>
        <dbReference type="ARBA" id="ARBA00023235"/>
    </source>
</evidence>
<dbReference type="EC" id="5.2.1.8" evidence="6"/>
<evidence type="ECO:0000313" key="8">
    <source>
        <dbReference type="EMBL" id="KKS48935.1"/>
    </source>
</evidence>
<accession>A0A0G0ZJL2</accession>
<dbReference type="PROSITE" id="PS50059">
    <property type="entry name" value="FKBP_PPIASE"/>
    <property type="match status" value="1"/>
</dbReference>
<dbReference type="PANTHER" id="PTHR43811:SF19">
    <property type="entry name" value="39 KDA FK506-BINDING NUCLEAR PROTEIN"/>
    <property type="match status" value="1"/>
</dbReference>
<keyword evidence="3 5" id="KW-0697">Rotamase</keyword>